<accession>A0A7X3FP92</accession>
<dbReference type="RefSeq" id="WP_157289258.1">
    <property type="nucleotide sequence ID" value="NZ_WQRF01000001.1"/>
</dbReference>
<protein>
    <submittedName>
        <fullName evidence="1">Uncharacterized protein</fullName>
    </submittedName>
</protein>
<evidence type="ECO:0000313" key="2">
    <source>
        <dbReference type="Proteomes" id="UP000438106"/>
    </source>
</evidence>
<dbReference type="EMBL" id="WQRF01000001">
    <property type="protein sequence ID" value="MVS98259.1"/>
    <property type="molecule type" value="Genomic_DNA"/>
</dbReference>
<name>A0A7X3FP92_9HYPH</name>
<proteinExistence type="predicted"/>
<dbReference type="Proteomes" id="UP000438106">
    <property type="component" value="Unassembled WGS sequence"/>
</dbReference>
<sequence length="77" mass="8859">MPGCEYKANLETELGDQALADLTRNDALTFCKWWSDRIVEESLKISTANRDFGHLQKMFTTIEMAHQVQFKPVVARL</sequence>
<gene>
    <name evidence="1" type="ORF">GO014_04375</name>
</gene>
<keyword evidence="2" id="KW-1185">Reference proteome</keyword>
<reference evidence="1 2" key="1">
    <citation type="submission" date="2019-12" db="EMBL/GenBank/DDBJ databases">
        <title>Devosia maris sp. nov., isolated from the deep seawater.</title>
        <authorList>
            <person name="Liu Y."/>
        </authorList>
    </citation>
    <scope>NUCLEOTIDE SEQUENCE [LARGE SCALE GENOMIC DNA]</scope>
    <source>
        <strain evidence="1 2">L53-10-65</strain>
    </source>
</reference>
<evidence type="ECO:0000313" key="1">
    <source>
        <dbReference type="EMBL" id="MVS98259.1"/>
    </source>
</evidence>
<organism evidence="1 2">
    <name type="scientific">Devosia marina</name>
    <dbReference type="NCBI Taxonomy" id="2683198"/>
    <lineage>
        <taxon>Bacteria</taxon>
        <taxon>Pseudomonadati</taxon>
        <taxon>Pseudomonadota</taxon>
        <taxon>Alphaproteobacteria</taxon>
        <taxon>Hyphomicrobiales</taxon>
        <taxon>Devosiaceae</taxon>
        <taxon>Devosia</taxon>
    </lineage>
</organism>
<dbReference type="AlphaFoldDB" id="A0A7X3FP92"/>
<comment type="caution">
    <text evidence="1">The sequence shown here is derived from an EMBL/GenBank/DDBJ whole genome shotgun (WGS) entry which is preliminary data.</text>
</comment>